<dbReference type="InterPro" id="IPR010921">
    <property type="entry name" value="Trp_repressor/repl_initiator"/>
</dbReference>
<dbReference type="SUPFAM" id="SSF48295">
    <property type="entry name" value="TrpR-like"/>
    <property type="match status" value="1"/>
</dbReference>
<dbReference type="AlphaFoldDB" id="A0A1X7TK06"/>
<dbReference type="Gene3D" id="1.10.10.60">
    <property type="entry name" value="Homeodomain-like"/>
    <property type="match status" value="1"/>
</dbReference>
<dbReference type="EnsemblMetazoa" id="Aqu2.1.15195_001">
    <property type="protein sequence ID" value="Aqu2.1.15195_001"/>
    <property type="gene ID" value="Aqu2.1.15195"/>
</dbReference>
<sequence length="87" mass="10437">MSEKEKHKNYSLSFKLKAVEIAQRHSKESAARQCNVNPRRIREWCSQKDKLTEMKEKGKSKRKRQEVLVNDQTMKKWKISYFSGYLT</sequence>
<dbReference type="GO" id="GO:0043565">
    <property type="term" value="F:sequence-specific DNA binding"/>
    <property type="evidence" value="ECO:0007669"/>
    <property type="project" value="InterPro"/>
</dbReference>
<name>A0A1X7TK06_AMPQE</name>
<protein>
    <recommendedName>
        <fullName evidence="2">Brinker DNA-binding domain-containing protein</fullName>
    </recommendedName>
</protein>
<evidence type="ECO:0000313" key="1">
    <source>
        <dbReference type="EnsemblMetazoa" id="Aqu2.1.15195_001"/>
    </source>
</evidence>
<dbReference type="InParanoid" id="A0A1X7TK06"/>
<organism evidence="1">
    <name type="scientific">Amphimedon queenslandica</name>
    <name type="common">Sponge</name>
    <dbReference type="NCBI Taxonomy" id="400682"/>
    <lineage>
        <taxon>Eukaryota</taxon>
        <taxon>Metazoa</taxon>
        <taxon>Porifera</taxon>
        <taxon>Demospongiae</taxon>
        <taxon>Heteroscleromorpha</taxon>
        <taxon>Haplosclerida</taxon>
        <taxon>Niphatidae</taxon>
        <taxon>Amphimedon</taxon>
    </lineage>
</organism>
<accession>A0A1X7TK06</accession>
<proteinExistence type="predicted"/>
<evidence type="ECO:0008006" key="2">
    <source>
        <dbReference type="Google" id="ProtNLM"/>
    </source>
</evidence>
<reference evidence="1" key="1">
    <citation type="submission" date="2017-05" db="UniProtKB">
        <authorList>
            <consortium name="EnsemblMetazoa"/>
        </authorList>
    </citation>
    <scope>IDENTIFICATION</scope>
</reference>